<keyword evidence="4" id="KW-1185">Reference proteome</keyword>
<dbReference type="Proteomes" id="UP000662747">
    <property type="component" value="Chromosome"/>
</dbReference>
<accession>A0ABX7NNG8</accession>
<dbReference type="InterPro" id="IPR002477">
    <property type="entry name" value="Peptidoglycan-bd-like"/>
</dbReference>
<protein>
    <submittedName>
        <fullName evidence="3">Peptidoglycan-binding protein</fullName>
    </submittedName>
</protein>
<dbReference type="RefSeq" id="WP_206720708.1">
    <property type="nucleotide sequence ID" value="NZ_CP071090.1"/>
</dbReference>
<evidence type="ECO:0000313" key="4">
    <source>
        <dbReference type="Proteomes" id="UP000662747"/>
    </source>
</evidence>
<evidence type="ECO:0000256" key="1">
    <source>
        <dbReference type="SAM" id="MobiDB-lite"/>
    </source>
</evidence>
<dbReference type="EMBL" id="CP071090">
    <property type="protein sequence ID" value="QSQ19120.1"/>
    <property type="molecule type" value="Genomic_DNA"/>
</dbReference>
<organism evidence="3 4">
    <name type="scientific">Pyxidicoccus parkwayensis</name>
    <dbReference type="NCBI Taxonomy" id="2813578"/>
    <lineage>
        <taxon>Bacteria</taxon>
        <taxon>Pseudomonadati</taxon>
        <taxon>Myxococcota</taxon>
        <taxon>Myxococcia</taxon>
        <taxon>Myxococcales</taxon>
        <taxon>Cystobacterineae</taxon>
        <taxon>Myxococcaceae</taxon>
        <taxon>Pyxidicoccus</taxon>
    </lineage>
</organism>
<proteinExistence type="predicted"/>
<dbReference type="InterPro" id="IPR036366">
    <property type="entry name" value="PGBDSf"/>
</dbReference>
<sequence length="203" mass="22075">MKPLDEPTSSFSAMEQDIQSESTTGARQPGQTVLPCEANKKQRLRMVVRDAGFKAEVGLPYRLEAGTTRLEGKIGTDGVIDHLLPAAEERATLTLWEDEARESEPRVLQLRLKKLNPVTVPPGVRQRLINLGFDPGPASAPEEKLKKALAEFQGTFGLEPTGVLDPDSERTLEQVYAARKEGLEDAGGWRPAGGAFAGKKSAR</sequence>
<gene>
    <name evidence="3" type="ORF">JY651_27640</name>
</gene>
<dbReference type="SUPFAM" id="SSF47090">
    <property type="entry name" value="PGBD-like"/>
    <property type="match status" value="1"/>
</dbReference>
<feature type="compositionally biased region" description="Polar residues" evidence="1">
    <location>
        <begin position="7"/>
        <end position="31"/>
    </location>
</feature>
<name>A0ABX7NNG8_9BACT</name>
<evidence type="ECO:0000313" key="3">
    <source>
        <dbReference type="EMBL" id="QSQ19120.1"/>
    </source>
</evidence>
<dbReference type="Pfam" id="PF01471">
    <property type="entry name" value="PG_binding_1"/>
    <property type="match status" value="1"/>
</dbReference>
<dbReference type="InterPro" id="IPR036365">
    <property type="entry name" value="PGBD-like_sf"/>
</dbReference>
<feature type="region of interest" description="Disordered" evidence="1">
    <location>
        <begin position="1"/>
        <end position="33"/>
    </location>
</feature>
<reference evidence="3 4" key="1">
    <citation type="submission" date="2021-02" db="EMBL/GenBank/DDBJ databases">
        <title>De Novo genome assembly of isolated myxobacteria.</title>
        <authorList>
            <person name="Stevens D.C."/>
        </authorList>
    </citation>
    <scope>NUCLEOTIDE SEQUENCE [LARGE SCALE GENOMIC DNA]</scope>
    <source>
        <strain evidence="4">SCPEA02</strain>
    </source>
</reference>
<feature type="domain" description="Peptidoglycan binding-like" evidence="2">
    <location>
        <begin position="125"/>
        <end position="167"/>
    </location>
</feature>
<dbReference type="Gene3D" id="1.10.101.10">
    <property type="entry name" value="PGBD-like superfamily/PGBD"/>
    <property type="match status" value="1"/>
</dbReference>
<evidence type="ECO:0000259" key="2">
    <source>
        <dbReference type="Pfam" id="PF01471"/>
    </source>
</evidence>